<dbReference type="Proteomes" id="UP000008068">
    <property type="component" value="Unassembled WGS sequence"/>
</dbReference>
<sequence>MLTGFGATEDLDVLGAVRRQMTTDHVGDVGVFLESCPHLDAKGMKMIMTPRGYVTSWVVSQIQEPTDRYFKKADAEQKKYERHEQFERRRLRDACEPPLVQKIKDLKRSMNDAEDPAKKNQQQKRREYPEEKESQQFFIRWSKRRIRTFDIYHLH</sequence>
<evidence type="ECO:0000256" key="1">
    <source>
        <dbReference type="SAM" id="MobiDB-lite"/>
    </source>
</evidence>
<feature type="region of interest" description="Disordered" evidence="1">
    <location>
        <begin position="104"/>
        <end position="135"/>
    </location>
</feature>
<evidence type="ECO:0000313" key="2">
    <source>
        <dbReference type="EMBL" id="EGT34915.1"/>
    </source>
</evidence>
<proteinExistence type="predicted"/>
<gene>
    <name evidence="2" type="ORF">CAEBREN_17804</name>
</gene>
<name>G0NNT4_CAEBE</name>
<reference evidence="3" key="1">
    <citation type="submission" date="2011-07" db="EMBL/GenBank/DDBJ databases">
        <authorList>
            <consortium name="Caenorhabditis brenneri Sequencing and Analysis Consortium"/>
            <person name="Wilson R.K."/>
        </authorList>
    </citation>
    <scope>NUCLEOTIDE SEQUENCE [LARGE SCALE GENOMIC DNA]</scope>
    <source>
        <strain evidence="3">PB2801</strain>
    </source>
</reference>
<keyword evidence="3" id="KW-1185">Reference proteome</keyword>
<feature type="compositionally biased region" description="Basic and acidic residues" evidence="1">
    <location>
        <begin position="104"/>
        <end position="134"/>
    </location>
</feature>
<dbReference type="HOGENOM" id="CLU_1697049_0_0_1"/>
<accession>G0NNT4</accession>
<evidence type="ECO:0000313" key="3">
    <source>
        <dbReference type="Proteomes" id="UP000008068"/>
    </source>
</evidence>
<organism evidence="3">
    <name type="scientific">Caenorhabditis brenneri</name>
    <name type="common">Nematode worm</name>
    <dbReference type="NCBI Taxonomy" id="135651"/>
    <lineage>
        <taxon>Eukaryota</taxon>
        <taxon>Metazoa</taxon>
        <taxon>Ecdysozoa</taxon>
        <taxon>Nematoda</taxon>
        <taxon>Chromadorea</taxon>
        <taxon>Rhabditida</taxon>
        <taxon>Rhabditina</taxon>
        <taxon>Rhabditomorpha</taxon>
        <taxon>Rhabditoidea</taxon>
        <taxon>Rhabditidae</taxon>
        <taxon>Peloderinae</taxon>
        <taxon>Caenorhabditis</taxon>
    </lineage>
</organism>
<dbReference type="AlphaFoldDB" id="G0NNT4"/>
<protein>
    <submittedName>
        <fullName evidence="2">Uncharacterized protein</fullName>
    </submittedName>
</protein>
<dbReference type="InParanoid" id="G0NNT4"/>
<dbReference type="EMBL" id="GL379916">
    <property type="protein sequence ID" value="EGT34915.1"/>
    <property type="molecule type" value="Genomic_DNA"/>
</dbReference>